<evidence type="ECO:0000313" key="1">
    <source>
        <dbReference type="EMBL" id="UXD22812.1"/>
    </source>
</evidence>
<dbReference type="EMBL" id="CP006868">
    <property type="protein sequence ID" value="UXD22812.1"/>
    <property type="molecule type" value="Genomic_DNA"/>
</dbReference>
<proteinExistence type="predicted"/>
<keyword evidence="2" id="KW-1185">Reference proteome</keyword>
<evidence type="ECO:0000313" key="2">
    <source>
        <dbReference type="Proteomes" id="UP001063698"/>
    </source>
</evidence>
<reference evidence="1" key="1">
    <citation type="submission" date="2013-11" db="EMBL/GenBank/DDBJ databases">
        <title>Comparative genomics of Ignicoccus.</title>
        <authorList>
            <person name="Podar M."/>
        </authorList>
    </citation>
    <scope>NUCLEOTIDE SEQUENCE</scope>
    <source>
        <strain evidence="1">DSM 13166</strain>
    </source>
</reference>
<gene>
    <name evidence="1" type="ORF">IPA_08445</name>
</gene>
<dbReference type="KEGG" id="ipc:IPA_08445"/>
<organism evidence="1 2">
    <name type="scientific">Ignicoccus pacificus DSM 13166</name>
    <dbReference type="NCBI Taxonomy" id="940294"/>
    <lineage>
        <taxon>Archaea</taxon>
        <taxon>Thermoproteota</taxon>
        <taxon>Thermoprotei</taxon>
        <taxon>Desulfurococcales</taxon>
        <taxon>Desulfurococcaceae</taxon>
        <taxon>Ignicoccus</taxon>
    </lineage>
</organism>
<name>A0A977KBZ0_9CREN</name>
<dbReference type="Proteomes" id="UP001063698">
    <property type="component" value="Chromosome"/>
</dbReference>
<accession>A0A977KBZ0</accession>
<protein>
    <submittedName>
        <fullName evidence="1">Uncharacterized protein</fullName>
    </submittedName>
</protein>
<dbReference type="AlphaFoldDB" id="A0A977KBZ0"/>
<sequence length="418" mass="47364">MNEEEKKYIEQASSILVKKFEENPRLIINEEMFDLLYPDLRKRLRPSRGWWNPLVSPYSALHFYDQLILVLSAYDEEELKEQYGIGLEELRELIEDGMAVVILASLPERYNRRLLDTIFEAQGTLPTILRVTSSLKAFCSGIYKMELCNPEEISSNFKGLDADDVLDVTERISDLAAFGYTEIAQILLNAKDIKNYVPLVRTVHHMLVEPVTDSLATLALYGENEAEFLRALFERASSPQGGSVDLLVSIMANYFRSLGAEAKLWVPKSIKLSVLRKLADDKDLEGAREHMIALRNRLRRAVVRNDPDQVEEAKEIAREAAQIAMDVNRRIESRIGISSKLKTALGLLAQLPFSMMPTDEKGMIINAALSALLPPLVGKLSDKVLDKRLRKLDEKLVLREERVRVVSLVPILLNEKAS</sequence>